<feature type="domain" description="Lcl C-terminal" evidence="2">
    <location>
        <begin position="42"/>
        <end position="169"/>
    </location>
</feature>
<feature type="signal peptide" evidence="1">
    <location>
        <begin position="1"/>
        <end position="31"/>
    </location>
</feature>
<organism evidence="3 4">
    <name type="scientific">Thiosulfativibrio zosterae</name>
    <dbReference type="NCBI Taxonomy" id="2675053"/>
    <lineage>
        <taxon>Bacteria</taxon>
        <taxon>Pseudomonadati</taxon>
        <taxon>Pseudomonadota</taxon>
        <taxon>Gammaproteobacteria</taxon>
        <taxon>Thiotrichales</taxon>
        <taxon>Piscirickettsiaceae</taxon>
        <taxon>Thiosulfativibrio</taxon>
    </lineage>
</organism>
<sequence>MPYLNPYFRHQPYLKLSFILLLAISSHQASAHNGELSLLKDGVIKDEQQQLLWQACPWGQTWQDSQCKGSRQALDWTEAMRLSNEQTNQTDWRLPTQPELKNFLKAAASQAKINSWYRYLIKTEPGEQPNFYWSSTIGNGYQTGAWGIQADTQSGHFYFRSTPGWVLMVKQTLEKTPKL</sequence>
<evidence type="ECO:0000313" key="4">
    <source>
        <dbReference type="Proteomes" id="UP000501466"/>
    </source>
</evidence>
<dbReference type="RefSeq" id="WP_173291883.1">
    <property type="nucleotide sequence ID" value="NZ_AP021888.1"/>
</dbReference>
<keyword evidence="4" id="KW-1185">Reference proteome</keyword>
<evidence type="ECO:0000256" key="1">
    <source>
        <dbReference type="SAM" id="SignalP"/>
    </source>
</evidence>
<dbReference type="KEGG" id="tzo:THMIRHAT_18820"/>
<dbReference type="Pfam" id="PF07603">
    <property type="entry name" value="Lcl_C"/>
    <property type="match status" value="1"/>
</dbReference>
<proteinExistence type="predicted"/>
<protein>
    <recommendedName>
        <fullName evidence="2">Lcl C-terminal domain-containing protein</fullName>
    </recommendedName>
</protein>
<feature type="chain" id="PRO_5026269987" description="Lcl C-terminal domain-containing protein" evidence="1">
    <location>
        <begin position="32"/>
        <end position="179"/>
    </location>
</feature>
<evidence type="ECO:0000259" key="2">
    <source>
        <dbReference type="Pfam" id="PF07603"/>
    </source>
</evidence>
<dbReference type="AlphaFoldDB" id="A0A6F8PPX7"/>
<name>A0A6F8PPX7_9GAMM</name>
<dbReference type="EMBL" id="AP021888">
    <property type="protein sequence ID" value="BBP44136.1"/>
    <property type="molecule type" value="Genomic_DNA"/>
</dbReference>
<reference evidence="4" key="1">
    <citation type="submission" date="2019-11" db="EMBL/GenBank/DDBJ databases">
        <title>Isolation and characterization of two novel species in the genus Thiomicrorhabdus.</title>
        <authorList>
            <person name="Mochizuki J."/>
            <person name="Kojima H."/>
            <person name="Fukui M."/>
        </authorList>
    </citation>
    <scope>NUCLEOTIDE SEQUENCE [LARGE SCALE GENOMIC DNA]</scope>
    <source>
        <strain evidence="4">AkT22</strain>
    </source>
</reference>
<dbReference type="Proteomes" id="UP000501466">
    <property type="component" value="Chromosome"/>
</dbReference>
<accession>A0A6F8PPX7</accession>
<dbReference type="InterPro" id="IPR011460">
    <property type="entry name" value="Lcl_C"/>
</dbReference>
<gene>
    <name evidence="3" type="ORF">THMIRHAT_18820</name>
</gene>
<evidence type="ECO:0000313" key="3">
    <source>
        <dbReference type="EMBL" id="BBP44136.1"/>
    </source>
</evidence>
<keyword evidence="1" id="KW-0732">Signal</keyword>